<name>A0A239L6Z6_9BURK</name>
<keyword evidence="2" id="KW-0812">Transmembrane</keyword>
<sequence length="166" mass="18642">MLHPFDKSPPARNGRKPRTTLARTRPASRSAFWTRSLLGMLWALPLTVFGLALALPIWVWRGHLQLVRTPVMALLVRGPLADAILSRHPFGAMSAMAVGHVVIAENHGLSARVLMHELVHVRQAECWGPVFPFAYLLSSAWAALRGRDAYWHNRFEMAAREAEKHV</sequence>
<dbReference type="AlphaFoldDB" id="A0A239L6Z6"/>
<evidence type="ECO:0000313" key="3">
    <source>
        <dbReference type="EMBL" id="SNT26396.1"/>
    </source>
</evidence>
<keyword evidence="4" id="KW-1185">Reference proteome</keyword>
<organism evidence="3 4">
    <name type="scientific">Noviherbaspirillum humi</name>
    <dbReference type="NCBI Taxonomy" id="1688639"/>
    <lineage>
        <taxon>Bacteria</taxon>
        <taxon>Pseudomonadati</taxon>
        <taxon>Pseudomonadota</taxon>
        <taxon>Betaproteobacteria</taxon>
        <taxon>Burkholderiales</taxon>
        <taxon>Oxalobacteraceae</taxon>
        <taxon>Noviherbaspirillum</taxon>
    </lineage>
</organism>
<proteinExistence type="predicted"/>
<dbReference type="OrthoDB" id="274512at2"/>
<accession>A0A239L6Z6</accession>
<feature type="region of interest" description="Disordered" evidence="1">
    <location>
        <begin position="1"/>
        <end position="23"/>
    </location>
</feature>
<reference evidence="3 4" key="1">
    <citation type="submission" date="2017-06" db="EMBL/GenBank/DDBJ databases">
        <authorList>
            <person name="Kim H.J."/>
            <person name="Triplett B.A."/>
        </authorList>
    </citation>
    <scope>NUCLEOTIDE SEQUENCE [LARGE SCALE GENOMIC DNA]</scope>
    <source>
        <strain evidence="3 4">U15</strain>
    </source>
</reference>
<dbReference type="RefSeq" id="WP_089401297.1">
    <property type="nucleotide sequence ID" value="NZ_FZOT01000020.1"/>
</dbReference>
<keyword evidence="2" id="KW-0472">Membrane</keyword>
<keyword evidence="2" id="KW-1133">Transmembrane helix</keyword>
<evidence type="ECO:0000256" key="1">
    <source>
        <dbReference type="SAM" id="MobiDB-lite"/>
    </source>
</evidence>
<dbReference type="Proteomes" id="UP000198284">
    <property type="component" value="Unassembled WGS sequence"/>
</dbReference>
<protein>
    <submittedName>
        <fullName evidence="3">Uncharacterized protein</fullName>
    </submittedName>
</protein>
<feature type="transmembrane region" description="Helical" evidence="2">
    <location>
        <begin position="40"/>
        <end position="60"/>
    </location>
</feature>
<evidence type="ECO:0000256" key="2">
    <source>
        <dbReference type="SAM" id="Phobius"/>
    </source>
</evidence>
<evidence type="ECO:0000313" key="4">
    <source>
        <dbReference type="Proteomes" id="UP000198284"/>
    </source>
</evidence>
<dbReference type="EMBL" id="FZOT01000020">
    <property type="protein sequence ID" value="SNT26396.1"/>
    <property type="molecule type" value="Genomic_DNA"/>
</dbReference>
<gene>
    <name evidence="3" type="ORF">SAMN06265795_12022</name>
</gene>